<name>A0ABY3PGP1_9CYAN</name>
<evidence type="ECO:0000259" key="1">
    <source>
        <dbReference type="Pfam" id="PF05685"/>
    </source>
</evidence>
<dbReference type="Gene3D" id="3.90.1570.10">
    <property type="entry name" value="tt1808, chain A"/>
    <property type="match status" value="1"/>
</dbReference>
<protein>
    <submittedName>
        <fullName evidence="2">Uma2 family endonuclease</fullName>
    </submittedName>
</protein>
<evidence type="ECO:0000313" key="2">
    <source>
        <dbReference type="EMBL" id="UFP92703.1"/>
    </source>
</evidence>
<feature type="domain" description="Putative restriction endonuclease" evidence="1">
    <location>
        <begin position="10"/>
        <end position="183"/>
    </location>
</feature>
<dbReference type="Proteomes" id="UP001054846">
    <property type="component" value="Chromosome"/>
</dbReference>
<keyword evidence="3" id="KW-1185">Reference proteome</keyword>
<keyword evidence="2" id="KW-0255">Endonuclease</keyword>
<sequence length="192" mass="21250">MTTAAGKMTLEQFLAFDDGTDTRYELVDGELVAMPPETDGNNVISIYLLSELLKFVPLKLVRHKDTEIVVTGSRPRVRIPDVLVLSEELFAAIGGGRATITAEMPSPVLAIEVVSPGKANEDRDYRYKRSEYAARGITEYWIIDPGRERVTVLSLMDGLYEERSCVGEETIASDILPQLALTAQQIFEAGRI</sequence>
<dbReference type="PANTHER" id="PTHR34107:SF2">
    <property type="entry name" value="SLL0888 PROTEIN"/>
    <property type="match status" value="1"/>
</dbReference>
<reference evidence="2 3" key="1">
    <citation type="journal article" date="2021" name="Genome Biol. Evol.">
        <title>Complete Genome Sequencing of a Novel Gloeobacter Species from a Waterfall Cave in Mexico.</title>
        <authorList>
            <person name="Saw J.H."/>
            <person name="Cardona T."/>
            <person name="Montejano G."/>
        </authorList>
    </citation>
    <scope>NUCLEOTIDE SEQUENCE [LARGE SCALE GENOMIC DNA]</scope>
    <source>
        <strain evidence="2">MG652769</strain>
    </source>
</reference>
<proteinExistence type="predicted"/>
<dbReference type="InterPro" id="IPR011335">
    <property type="entry name" value="Restrct_endonuc-II-like"/>
</dbReference>
<dbReference type="GO" id="GO:0004519">
    <property type="term" value="F:endonuclease activity"/>
    <property type="evidence" value="ECO:0007669"/>
    <property type="project" value="UniProtKB-KW"/>
</dbReference>
<evidence type="ECO:0000313" key="3">
    <source>
        <dbReference type="Proteomes" id="UP001054846"/>
    </source>
</evidence>
<dbReference type="InterPro" id="IPR008538">
    <property type="entry name" value="Uma2"/>
</dbReference>
<dbReference type="PANTHER" id="PTHR34107">
    <property type="entry name" value="SLL0198 PROTEIN-RELATED"/>
    <property type="match status" value="1"/>
</dbReference>
<gene>
    <name evidence="2" type="ORF">ISF26_12730</name>
</gene>
<dbReference type="CDD" id="cd06260">
    <property type="entry name" value="DUF820-like"/>
    <property type="match status" value="1"/>
</dbReference>
<dbReference type="InterPro" id="IPR012296">
    <property type="entry name" value="Nuclease_put_TT1808"/>
</dbReference>
<keyword evidence="2" id="KW-0378">Hydrolase</keyword>
<keyword evidence="2" id="KW-0540">Nuclease</keyword>
<dbReference type="Pfam" id="PF05685">
    <property type="entry name" value="Uma2"/>
    <property type="match status" value="1"/>
</dbReference>
<dbReference type="RefSeq" id="WP_230839689.1">
    <property type="nucleotide sequence ID" value="NZ_CP063845.1"/>
</dbReference>
<accession>A0ABY3PGP1</accession>
<dbReference type="EMBL" id="CP063845">
    <property type="protein sequence ID" value="UFP92703.1"/>
    <property type="molecule type" value="Genomic_DNA"/>
</dbReference>
<organism evidence="2 3">
    <name type="scientific">Gloeobacter morelensis MG652769</name>
    <dbReference type="NCBI Taxonomy" id="2781736"/>
    <lineage>
        <taxon>Bacteria</taxon>
        <taxon>Bacillati</taxon>
        <taxon>Cyanobacteriota</taxon>
        <taxon>Cyanophyceae</taxon>
        <taxon>Gloeobacterales</taxon>
        <taxon>Gloeobacteraceae</taxon>
        <taxon>Gloeobacter</taxon>
        <taxon>Gloeobacter morelensis</taxon>
    </lineage>
</organism>
<dbReference type="SUPFAM" id="SSF52980">
    <property type="entry name" value="Restriction endonuclease-like"/>
    <property type="match status" value="1"/>
</dbReference>